<dbReference type="GO" id="GO:0005886">
    <property type="term" value="C:plasma membrane"/>
    <property type="evidence" value="ECO:0007669"/>
    <property type="project" value="UniProtKB-SubCell"/>
</dbReference>
<feature type="transmembrane region" description="Helical" evidence="7">
    <location>
        <begin position="713"/>
        <end position="733"/>
    </location>
</feature>
<dbReference type="InterPro" id="IPR001757">
    <property type="entry name" value="P_typ_ATPase"/>
</dbReference>
<dbReference type="Gene3D" id="2.70.150.10">
    <property type="entry name" value="Calcium-transporting ATPase, cytoplasmic transduction domain A"/>
    <property type="match status" value="1"/>
</dbReference>
<feature type="transmembrane region" description="Helical" evidence="7">
    <location>
        <begin position="748"/>
        <end position="767"/>
    </location>
</feature>
<dbReference type="SUPFAM" id="SSF56784">
    <property type="entry name" value="HAD-like"/>
    <property type="match status" value="1"/>
</dbReference>
<dbReference type="InterPro" id="IPR059000">
    <property type="entry name" value="ATPase_P-type_domA"/>
</dbReference>
<dbReference type="GO" id="GO:0005524">
    <property type="term" value="F:ATP binding"/>
    <property type="evidence" value="ECO:0007669"/>
    <property type="project" value="InterPro"/>
</dbReference>
<evidence type="ECO:0000256" key="4">
    <source>
        <dbReference type="ARBA" id="ARBA00022989"/>
    </source>
</evidence>
<dbReference type="NCBIfam" id="TIGR01494">
    <property type="entry name" value="ATPase_P-type"/>
    <property type="match status" value="2"/>
</dbReference>
<accession>A0A543B1I5</accession>
<evidence type="ECO:0000313" key="10">
    <source>
        <dbReference type="Proteomes" id="UP000317043"/>
    </source>
</evidence>
<proteinExistence type="predicted"/>
<dbReference type="OrthoDB" id="9814270at2"/>
<keyword evidence="4 7" id="KW-1133">Transmembrane helix</keyword>
<dbReference type="InParanoid" id="A0A543B1I5"/>
<keyword evidence="3" id="KW-1278">Translocase</keyword>
<feature type="transmembrane region" description="Helical" evidence="7">
    <location>
        <begin position="618"/>
        <end position="642"/>
    </location>
</feature>
<dbReference type="SFLD" id="SFLDF00027">
    <property type="entry name" value="p-type_atpase"/>
    <property type="match status" value="1"/>
</dbReference>
<dbReference type="SUPFAM" id="SSF81665">
    <property type="entry name" value="Calcium ATPase, transmembrane domain M"/>
    <property type="match status" value="1"/>
</dbReference>
<feature type="domain" description="P-type ATPase A" evidence="8">
    <location>
        <begin position="100"/>
        <end position="198"/>
    </location>
</feature>
<gene>
    <name evidence="9" type="ORF">FB566_4286</name>
</gene>
<evidence type="ECO:0000256" key="1">
    <source>
        <dbReference type="ARBA" id="ARBA00004651"/>
    </source>
</evidence>
<dbReference type="SFLD" id="SFLDS00003">
    <property type="entry name" value="Haloacid_Dehalogenase"/>
    <property type="match status" value="1"/>
</dbReference>
<dbReference type="Gene3D" id="3.40.1110.10">
    <property type="entry name" value="Calcium-transporting ATPase, cytoplasmic domain N"/>
    <property type="match status" value="1"/>
</dbReference>
<name>A0A543B1I5_9ACTN</name>
<dbReference type="Pfam" id="PF00702">
    <property type="entry name" value="Hydrolase"/>
    <property type="match status" value="1"/>
</dbReference>
<dbReference type="AlphaFoldDB" id="A0A543B1I5"/>
<dbReference type="Pfam" id="PF00122">
    <property type="entry name" value="E1-E2_ATPase"/>
    <property type="match status" value="1"/>
</dbReference>
<dbReference type="InterPro" id="IPR008250">
    <property type="entry name" value="ATPase_P-typ_transduc_dom_A_sf"/>
</dbReference>
<comment type="subcellular location">
    <subcellularLocation>
        <location evidence="1">Cell membrane</location>
        <topology evidence="1">Multi-pass membrane protein</topology>
    </subcellularLocation>
</comment>
<dbReference type="PANTHER" id="PTHR42861">
    <property type="entry name" value="CALCIUM-TRANSPORTING ATPASE"/>
    <property type="match status" value="1"/>
</dbReference>
<keyword evidence="10" id="KW-1185">Reference proteome</keyword>
<sequence>MSESERRSTSGLSRAAVEDRRRNGLLNQSPRRTSRSMAAILRANVFTLFNLVIAVLCVLAVWFGGWKQGLFGLVIIANTAIGVFQEYRAKRTLDALVILNEEPARVRRAGEEETIPPTELVRDDLVLVGPGDSIIADGRLQESHGLEIDESLLTGEAEPVAKSVDDQVRSGSFVVAGTGSYIASKVGREGYAARLVERASRFSLASSPLRDGINRFIRGITWIMIPVAALLIFNQLRSDQGFDDSVVGTVAGIVPMIPEGLVLLTSIAFAMGVIRLAERRCLVQELPAIEGLARIDTLCIDKTGTLTEGGFEVQDLSFRDDTGRTALAALVAADDSPNPTIRAIADHLADEEPQWTVEGSHPFSSARKWSGVTFRDHGHWVLGAPEVLLPEDDRRLREAMDLAAGGLRVLAVATADRIDPEDGPVGTTGVGLVVLRQRLRDTAQATLEYFGQQGVTVKILSGDNADSVAAVARSLGVEGADDPIDARQLPGSGPELTRVLDEHSVFGRVTPQQKRQFIAALRDGGHTVAMTGDGVNDVLALKDADLGVAMGSGSPAARSVAKVVLLDDDFASLPHLVDEGRRVIGNIERVANLFLTKTVYSILLALMVGLFAVPYPFLPLHITLIGSLTIGIPAFFLALAPSAERARPDFVGRVMRFAIPAGIVTAAATFIAYALVRGDQSQLRHDQSTAALTLFLVALAVLALVAKPPTPWRMGLVATMAAAFVLVLLVPWLRDFFMLEFALGTDTVIALVSASVAIAVLVAGLRFDRWLKDQPPLSSH</sequence>
<dbReference type="SFLD" id="SFLDG00002">
    <property type="entry name" value="C1.7:_P-type_atpase_like"/>
    <property type="match status" value="1"/>
</dbReference>
<evidence type="ECO:0000256" key="3">
    <source>
        <dbReference type="ARBA" id="ARBA00022967"/>
    </source>
</evidence>
<feature type="transmembrane region" description="Helical" evidence="7">
    <location>
        <begin position="69"/>
        <end position="87"/>
    </location>
</feature>
<dbReference type="SUPFAM" id="SSF81653">
    <property type="entry name" value="Calcium ATPase, transduction domain A"/>
    <property type="match status" value="1"/>
</dbReference>
<feature type="region of interest" description="Disordered" evidence="6">
    <location>
        <begin position="1"/>
        <end position="30"/>
    </location>
</feature>
<dbReference type="InterPro" id="IPR018303">
    <property type="entry name" value="ATPase_P-typ_P_site"/>
</dbReference>
<dbReference type="PRINTS" id="PR00119">
    <property type="entry name" value="CATATPASE"/>
</dbReference>
<feature type="transmembrane region" description="Helical" evidence="7">
    <location>
        <begin position="590"/>
        <end position="612"/>
    </location>
</feature>
<dbReference type="InterPro" id="IPR023298">
    <property type="entry name" value="ATPase_P-typ_TM_dom_sf"/>
</dbReference>
<evidence type="ECO:0000256" key="6">
    <source>
        <dbReference type="SAM" id="MobiDB-lite"/>
    </source>
</evidence>
<feature type="transmembrane region" description="Helical" evidence="7">
    <location>
        <begin position="688"/>
        <end position="706"/>
    </location>
</feature>
<dbReference type="InterPro" id="IPR023214">
    <property type="entry name" value="HAD_sf"/>
</dbReference>
<dbReference type="InterPro" id="IPR023299">
    <property type="entry name" value="ATPase_P-typ_cyto_dom_N"/>
</dbReference>
<keyword evidence="5 7" id="KW-0472">Membrane</keyword>
<dbReference type="Proteomes" id="UP000317043">
    <property type="component" value="Unassembled WGS sequence"/>
</dbReference>
<feature type="transmembrane region" description="Helical" evidence="7">
    <location>
        <begin position="654"/>
        <end position="676"/>
    </location>
</feature>
<reference evidence="9 10" key="1">
    <citation type="submission" date="2019-06" db="EMBL/GenBank/DDBJ databases">
        <title>Sequencing the genomes of 1000 actinobacteria strains.</title>
        <authorList>
            <person name="Klenk H.-P."/>
        </authorList>
    </citation>
    <scope>NUCLEOTIDE SEQUENCE [LARGE SCALE GENOMIC DNA]</scope>
    <source>
        <strain evidence="9 10">DSM 45928</strain>
    </source>
</reference>
<evidence type="ECO:0000256" key="5">
    <source>
        <dbReference type="ARBA" id="ARBA00023136"/>
    </source>
</evidence>
<feature type="transmembrane region" description="Helical" evidence="7">
    <location>
        <begin position="216"/>
        <end position="233"/>
    </location>
</feature>
<keyword evidence="2 7" id="KW-0812">Transmembrane</keyword>
<feature type="transmembrane region" description="Helical" evidence="7">
    <location>
        <begin position="253"/>
        <end position="274"/>
    </location>
</feature>
<dbReference type="GO" id="GO:0016887">
    <property type="term" value="F:ATP hydrolysis activity"/>
    <property type="evidence" value="ECO:0007669"/>
    <property type="project" value="InterPro"/>
</dbReference>
<evidence type="ECO:0000313" key="9">
    <source>
        <dbReference type="EMBL" id="TQL78695.1"/>
    </source>
</evidence>
<feature type="transmembrane region" description="Helical" evidence="7">
    <location>
        <begin position="39"/>
        <end position="63"/>
    </location>
</feature>
<protein>
    <submittedName>
        <fullName evidence="9">Cation-transporting ATPase E</fullName>
    </submittedName>
</protein>
<dbReference type="PROSITE" id="PS00154">
    <property type="entry name" value="ATPASE_E1_E2"/>
    <property type="match status" value="1"/>
</dbReference>
<dbReference type="Gene3D" id="1.20.1110.10">
    <property type="entry name" value="Calcium-transporting ATPase, transmembrane domain"/>
    <property type="match status" value="1"/>
</dbReference>
<dbReference type="RefSeq" id="WP_142043419.1">
    <property type="nucleotide sequence ID" value="NZ_JBHTGS010000003.1"/>
</dbReference>
<evidence type="ECO:0000256" key="2">
    <source>
        <dbReference type="ARBA" id="ARBA00022692"/>
    </source>
</evidence>
<dbReference type="PRINTS" id="PR00120">
    <property type="entry name" value="HATPASE"/>
</dbReference>
<dbReference type="EMBL" id="VFOW01000001">
    <property type="protein sequence ID" value="TQL78695.1"/>
    <property type="molecule type" value="Genomic_DNA"/>
</dbReference>
<dbReference type="InterPro" id="IPR036412">
    <property type="entry name" value="HAD-like_sf"/>
</dbReference>
<evidence type="ECO:0000256" key="7">
    <source>
        <dbReference type="SAM" id="Phobius"/>
    </source>
</evidence>
<organism evidence="9 10">
    <name type="scientific">Stackebrandtia endophytica</name>
    <dbReference type="NCBI Taxonomy" id="1496996"/>
    <lineage>
        <taxon>Bacteria</taxon>
        <taxon>Bacillati</taxon>
        <taxon>Actinomycetota</taxon>
        <taxon>Actinomycetes</taxon>
        <taxon>Glycomycetales</taxon>
        <taxon>Glycomycetaceae</taxon>
        <taxon>Stackebrandtia</taxon>
    </lineage>
</organism>
<comment type="caution">
    <text evidence="9">The sequence shown here is derived from an EMBL/GenBank/DDBJ whole genome shotgun (WGS) entry which is preliminary data.</text>
</comment>
<evidence type="ECO:0000259" key="8">
    <source>
        <dbReference type="Pfam" id="PF00122"/>
    </source>
</evidence>
<dbReference type="InterPro" id="IPR044492">
    <property type="entry name" value="P_typ_ATPase_HD_dom"/>
</dbReference>
<dbReference type="Gene3D" id="3.40.50.1000">
    <property type="entry name" value="HAD superfamily/HAD-like"/>
    <property type="match status" value="1"/>
</dbReference>